<dbReference type="InterPro" id="IPR037721">
    <property type="entry name" value="Ferlin"/>
</dbReference>
<evidence type="ECO:0000256" key="2">
    <source>
        <dbReference type="ARBA" id="ARBA00022692"/>
    </source>
</evidence>
<dbReference type="InterPro" id="IPR012968">
    <property type="entry name" value="FerIin_dom"/>
</dbReference>
<evidence type="ECO:0000313" key="10">
    <source>
        <dbReference type="EMBL" id="CAF3946995.1"/>
    </source>
</evidence>
<dbReference type="InterPro" id="IPR037720">
    <property type="entry name" value="C2B_Ferlin"/>
</dbReference>
<evidence type="ECO:0000256" key="5">
    <source>
        <dbReference type="ARBA" id="ARBA00023136"/>
    </source>
</evidence>
<dbReference type="Proteomes" id="UP000663864">
    <property type="component" value="Unassembled WGS sequence"/>
</dbReference>
<evidence type="ECO:0000313" key="8">
    <source>
        <dbReference type="EMBL" id="CAF0931791.1"/>
    </source>
</evidence>
<name>A0A814BNG1_9BILA</name>
<evidence type="ECO:0000256" key="4">
    <source>
        <dbReference type="ARBA" id="ARBA00022989"/>
    </source>
</evidence>
<protein>
    <recommendedName>
        <fullName evidence="6">C2 domain-containing protein</fullName>
    </recommendedName>
</protein>
<keyword evidence="2" id="KW-0812">Transmembrane</keyword>
<dbReference type="PANTHER" id="PTHR12546:SF33">
    <property type="entry name" value="SPERM VESICLE FUSION PROTEIN FER-1"/>
    <property type="match status" value="1"/>
</dbReference>
<dbReference type="Pfam" id="PF08151">
    <property type="entry name" value="FerI"/>
    <property type="match status" value="1"/>
</dbReference>
<dbReference type="OrthoDB" id="10059618at2759"/>
<gene>
    <name evidence="10" type="ORF">FNK824_LOCUS22997</name>
    <name evidence="9" type="ORF">JBS370_LOCUS15432</name>
    <name evidence="7" type="ORF">RFH988_LOCUS5023</name>
    <name evidence="8" type="ORF">ZHD862_LOCUS8975</name>
</gene>
<evidence type="ECO:0000256" key="1">
    <source>
        <dbReference type="ARBA" id="ARBA00004167"/>
    </source>
</evidence>
<dbReference type="PROSITE" id="PS50004">
    <property type="entry name" value="C2"/>
    <property type="match status" value="1"/>
</dbReference>
<dbReference type="GO" id="GO:0061025">
    <property type="term" value="P:membrane fusion"/>
    <property type="evidence" value="ECO:0007669"/>
    <property type="project" value="TreeGrafter"/>
</dbReference>
<comment type="subcellular location">
    <subcellularLocation>
        <location evidence="1">Membrane</location>
        <topology evidence="1">Single-pass membrane protein</topology>
    </subcellularLocation>
</comment>
<dbReference type="InterPro" id="IPR000008">
    <property type="entry name" value="C2_dom"/>
</dbReference>
<proteinExistence type="predicted"/>
<dbReference type="AlphaFoldDB" id="A0A814BNG1"/>
<dbReference type="InterPro" id="IPR035892">
    <property type="entry name" value="C2_domain_sf"/>
</dbReference>
<dbReference type="Proteomes" id="UP000663882">
    <property type="component" value="Unassembled WGS sequence"/>
</dbReference>
<dbReference type="SMART" id="SM01202">
    <property type="entry name" value="FerI"/>
    <property type="match status" value="1"/>
</dbReference>
<keyword evidence="5" id="KW-0472">Membrane</keyword>
<evidence type="ECO:0000256" key="3">
    <source>
        <dbReference type="ARBA" id="ARBA00022737"/>
    </source>
</evidence>
<dbReference type="EMBL" id="CAJOBD010001477">
    <property type="protein sequence ID" value="CAF3803351.1"/>
    <property type="molecule type" value="Genomic_DNA"/>
</dbReference>
<evidence type="ECO:0000313" key="7">
    <source>
        <dbReference type="EMBL" id="CAF0822751.1"/>
    </source>
</evidence>
<organism evidence="8 11">
    <name type="scientific">Rotaria sordida</name>
    <dbReference type="NCBI Taxonomy" id="392033"/>
    <lineage>
        <taxon>Eukaryota</taxon>
        <taxon>Metazoa</taxon>
        <taxon>Spiralia</taxon>
        <taxon>Gnathifera</taxon>
        <taxon>Rotifera</taxon>
        <taxon>Eurotatoria</taxon>
        <taxon>Bdelloidea</taxon>
        <taxon>Philodinida</taxon>
        <taxon>Philodinidae</taxon>
        <taxon>Rotaria</taxon>
    </lineage>
</organism>
<reference evidence="8" key="1">
    <citation type="submission" date="2021-02" db="EMBL/GenBank/DDBJ databases">
        <authorList>
            <person name="Nowell W R."/>
        </authorList>
    </citation>
    <scope>NUCLEOTIDE SEQUENCE</scope>
</reference>
<dbReference type="EMBL" id="CAJNOT010000299">
    <property type="protein sequence ID" value="CAF0931791.1"/>
    <property type="molecule type" value="Genomic_DNA"/>
</dbReference>
<dbReference type="SMART" id="SM00239">
    <property type="entry name" value="C2"/>
    <property type="match status" value="1"/>
</dbReference>
<evidence type="ECO:0000259" key="6">
    <source>
        <dbReference type="PROSITE" id="PS50004"/>
    </source>
</evidence>
<dbReference type="SUPFAM" id="SSF49562">
    <property type="entry name" value="C2 domain (Calcium/lipid-binding domain, CaLB)"/>
    <property type="match status" value="2"/>
</dbReference>
<feature type="domain" description="C2" evidence="6">
    <location>
        <begin position="51"/>
        <end position="170"/>
    </location>
</feature>
<dbReference type="Proteomes" id="UP000663874">
    <property type="component" value="Unassembled WGS sequence"/>
</dbReference>
<dbReference type="PANTHER" id="PTHR12546">
    <property type="entry name" value="FER-1-LIKE"/>
    <property type="match status" value="1"/>
</dbReference>
<dbReference type="Proteomes" id="UP000663836">
    <property type="component" value="Unassembled WGS sequence"/>
</dbReference>
<dbReference type="Pfam" id="PF00168">
    <property type="entry name" value="C2"/>
    <property type="match status" value="2"/>
</dbReference>
<dbReference type="Gene3D" id="2.60.40.150">
    <property type="entry name" value="C2 domain"/>
    <property type="match status" value="2"/>
</dbReference>
<dbReference type="GO" id="GO:0007009">
    <property type="term" value="P:plasma membrane organization"/>
    <property type="evidence" value="ECO:0007669"/>
    <property type="project" value="TreeGrafter"/>
</dbReference>
<comment type="caution">
    <text evidence="8">The sequence shown here is derived from an EMBL/GenBank/DDBJ whole genome shotgun (WGS) entry which is preliminary data.</text>
</comment>
<sequence>MGFYDHFGYIAPYGGGKVSTNLKNNDVNQFDDVPLQNGGDTSWQGEVNATDQAYKRQNKPRSTKPQDFQIRIKIFQARQLDGSNLHSVCRVRVVGSIKQTKIQKGTNQSYFNEVFFFNINMSEAELCDEMIEFEVCNSRTLRADMKIGLFIMDIGYIYSQAKHSINRKWLLLSDEDDRIAGAKGYLKVSVNILGPADEAPSQENAGDDNDIETDDLPRMDSTFLHGVKKIFHATEDIKELIDPYVSSKIVYTFSHPEFNQEVRLGLKFPSMCDKITLTVMDWDRLQFDDVTGSALHHINRLCDDRENGIKLCQDKLLADDKVGTSFLQLIQISQLSDRSFLPTFGPCWINLYGAPREYSEIPTALDELNTGKDEGVAYRGRRFVELQTILGETPTEPFGNISNSDLIRALPYQSRKKYKLRAAFLDACILYEHELMIEFEISIGNYSNKFDDLVGNASSSITPPTNPVF</sequence>
<dbReference type="GO" id="GO:0016020">
    <property type="term" value="C:membrane"/>
    <property type="evidence" value="ECO:0007669"/>
    <property type="project" value="UniProtKB-SubCell"/>
</dbReference>
<dbReference type="EMBL" id="CAJOBE010004782">
    <property type="protein sequence ID" value="CAF3946995.1"/>
    <property type="molecule type" value="Genomic_DNA"/>
</dbReference>
<keyword evidence="3" id="KW-0677">Repeat</keyword>
<dbReference type="EMBL" id="CAJNOO010000138">
    <property type="protein sequence ID" value="CAF0822751.1"/>
    <property type="molecule type" value="Genomic_DNA"/>
</dbReference>
<dbReference type="CDD" id="cd04011">
    <property type="entry name" value="C2B_Ferlin"/>
    <property type="match status" value="1"/>
</dbReference>
<accession>A0A814BNG1</accession>
<evidence type="ECO:0000313" key="9">
    <source>
        <dbReference type="EMBL" id="CAF3803351.1"/>
    </source>
</evidence>
<keyword evidence="4" id="KW-1133">Transmembrane helix</keyword>
<evidence type="ECO:0000313" key="11">
    <source>
        <dbReference type="Proteomes" id="UP000663864"/>
    </source>
</evidence>